<dbReference type="Proteomes" id="UP000297273">
    <property type="component" value="Unassembled WGS sequence"/>
</dbReference>
<accession>A0ABY2MC78</accession>
<dbReference type="EMBL" id="RQGC01000009">
    <property type="protein sequence ID" value="TGL39619.1"/>
    <property type="molecule type" value="Genomic_DNA"/>
</dbReference>
<proteinExistence type="predicted"/>
<sequence>MSFPTRTQVQNANIIQDADEITTNLDNEGDPLSATQVGTNTSLAKLAQYCWGIAKMFGEKNRRHGATKVNGSDISLTGTISATGTAVIGSGTSFTTELAVGDWICGTAGQFREVASITDNLNLVLVSGFSSNFSGQAYKRMKFLAERLDSFNPGYPGIIIGGLAYQASSSPPTVRAGIYDIAGATVQKSSDYNTSVNDAFLNSKQGLDTTSNYYVVMDSSGNVKYMLSTGSVLQATQAVTGLTGTTTKTVTVGTIGSIVNGGVAVFTGAGNSILGIYKIFGLSGSTFQITTTDTTNVFATLQVTVYNNVTSLATASSYLAGGTGCNLVSPNSTYNPTKNGYYVDATGISGAAATSYRILGTFSTDGTPNIYEIPGYGYRNGKNRNDNYWEYGTMTGLASTATKSPYYTNVRKAYGNDYVVTNDSTNGFKVTTSISAKMKMSSTHAYTARSLGAAVQILINDPGTTAYTATAEPTLKSSATFNSGTGLSGTATAYYEGYLKPNDYLRVIVRD</sequence>
<organism evidence="1 2">
    <name type="scientific">Leptospira langatensis</name>
    <dbReference type="NCBI Taxonomy" id="2484983"/>
    <lineage>
        <taxon>Bacteria</taxon>
        <taxon>Pseudomonadati</taxon>
        <taxon>Spirochaetota</taxon>
        <taxon>Spirochaetia</taxon>
        <taxon>Leptospirales</taxon>
        <taxon>Leptospiraceae</taxon>
        <taxon>Leptospira</taxon>
    </lineage>
</organism>
<evidence type="ECO:0000313" key="2">
    <source>
        <dbReference type="Proteomes" id="UP000297273"/>
    </source>
</evidence>
<protein>
    <submittedName>
        <fullName evidence="1">Uncharacterized protein</fullName>
    </submittedName>
</protein>
<comment type="caution">
    <text evidence="1">The sequence shown here is derived from an EMBL/GenBank/DDBJ whole genome shotgun (WGS) entry which is preliminary data.</text>
</comment>
<dbReference type="RefSeq" id="WP_210410053.1">
    <property type="nucleotide sequence ID" value="NZ_RQGC01000009.1"/>
</dbReference>
<reference evidence="2" key="1">
    <citation type="journal article" date="2019" name="PLoS Negl. Trop. Dis.">
        <title>Revisiting the worldwide diversity of Leptospira species in the environment.</title>
        <authorList>
            <person name="Vincent A.T."/>
            <person name="Schiettekatte O."/>
            <person name="Bourhy P."/>
            <person name="Veyrier F.J."/>
            <person name="Picardeau M."/>
        </authorList>
    </citation>
    <scope>NUCLEOTIDE SEQUENCE [LARGE SCALE GENOMIC DNA]</scope>
    <source>
        <strain evidence="2">201702690</strain>
    </source>
</reference>
<evidence type="ECO:0000313" key="1">
    <source>
        <dbReference type="EMBL" id="TGL39619.1"/>
    </source>
</evidence>
<name>A0ABY2MC78_9LEPT</name>
<feature type="non-terminal residue" evidence="1">
    <location>
        <position position="511"/>
    </location>
</feature>
<gene>
    <name evidence="1" type="ORF">EHQ53_13945</name>
</gene>
<keyword evidence="2" id="KW-1185">Reference proteome</keyword>